<evidence type="ECO:0000256" key="2">
    <source>
        <dbReference type="ARBA" id="ARBA00022553"/>
    </source>
</evidence>
<dbReference type="InterPro" id="IPR036736">
    <property type="entry name" value="ACP-like_sf"/>
</dbReference>
<dbReference type="SMART" id="SM00822">
    <property type="entry name" value="PKS_KR"/>
    <property type="match status" value="1"/>
</dbReference>
<feature type="non-terminal residue" evidence="5">
    <location>
        <position position="846"/>
    </location>
</feature>
<dbReference type="SMART" id="SM00823">
    <property type="entry name" value="PKS_PP"/>
    <property type="match status" value="1"/>
</dbReference>
<protein>
    <recommendedName>
        <fullName evidence="4">Carrier domain-containing protein</fullName>
    </recommendedName>
</protein>
<evidence type="ECO:0000256" key="1">
    <source>
        <dbReference type="ARBA" id="ARBA00022450"/>
    </source>
</evidence>
<evidence type="ECO:0000313" key="5">
    <source>
        <dbReference type="EMBL" id="VDK47556.1"/>
    </source>
</evidence>
<dbReference type="InterPro" id="IPR057326">
    <property type="entry name" value="KR_dom"/>
</dbReference>
<reference evidence="5 6" key="1">
    <citation type="submission" date="2018-11" db="EMBL/GenBank/DDBJ databases">
        <authorList>
            <consortium name="Pathogen Informatics"/>
        </authorList>
    </citation>
    <scope>NUCLEOTIDE SEQUENCE [LARGE SCALE GENOMIC DNA]</scope>
</reference>
<dbReference type="Pfam" id="PF00550">
    <property type="entry name" value="PP-binding"/>
    <property type="match status" value="2"/>
</dbReference>
<dbReference type="SUPFAM" id="SSF51735">
    <property type="entry name" value="NAD(P)-binding Rossmann-fold domains"/>
    <property type="match status" value="1"/>
</dbReference>
<dbReference type="Pfam" id="PF08659">
    <property type="entry name" value="KR"/>
    <property type="match status" value="1"/>
</dbReference>
<dbReference type="InterPro" id="IPR036291">
    <property type="entry name" value="NAD(P)-bd_dom_sf"/>
</dbReference>
<name>A0A3P6Q7K3_CYLGO</name>
<dbReference type="OrthoDB" id="329835at2759"/>
<keyword evidence="6" id="KW-1185">Reference proteome</keyword>
<dbReference type="EMBL" id="UYRV01001810">
    <property type="protein sequence ID" value="VDK47556.1"/>
    <property type="molecule type" value="Genomic_DNA"/>
</dbReference>
<proteinExistence type="predicted"/>
<dbReference type="PROSITE" id="PS50075">
    <property type="entry name" value="CARRIER"/>
    <property type="match status" value="2"/>
</dbReference>
<dbReference type="Gene3D" id="1.10.1200.10">
    <property type="entry name" value="ACP-like"/>
    <property type="match status" value="2"/>
</dbReference>
<organism evidence="5 6">
    <name type="scientific">Cylicostephanus goldi</name>
    <name type="common">Nematode worm</name>
    <dbReference type="NCBI Taxonomy" id="71465"/>
    <lineage>
        <taxon>Eukaryota</taxon>
        <taxon>Metazoa</taxon>
        <taxon>Ecdysozoa</taxon>
        <taxon>Nematoda</taxon>
        <taxon>Chromadorea</taxon>
        <taxon>Rhabditida</taxon>
        <taxon>Rhabditina</taxon>
        <taxon>Rhabditomorpha</taxon>
        <taxon>Strongyloidea</taxon>
        <taxon>Strongylidae</taxon>
        <taxon>Cylicostephanus</taxon>
    </lineage>
</organism>
<dbReference type="GO" id="GO:0031177">
    <property type="term" value="F:phosphopantetheine binding"/>
    <property type="evidence" value="ECO:0007669"/>
    <property type="project" value="InterPro"/>
</dbReference>
<evidence type="ECO:0000259" key="4">
    <source>
        <dbReference type="PROSITE" id="PS50075"/>
    </source>
</evidence>
<feature type="compositionally biased region" description="Polar residues" evidence="3">
    <location>
        <begin position="192"/>
        <end position="205"/>
    </location>
</feature>
<feature type="region of interest" description="Disordered" evidence="3">
    <location>
        <begin position="192"/>
        <end position="213"/>
    </location>
</feature>
<dbReference type="SMART" id="SM01294">
    <property type="entry name" value="PKS_PP_betabranch"/>
    <property type="match status" value="1"/>
</dbReference>
<keyword evidence="1" id="KW-0596">Phosphopantetheine</keyword>
<evidence type="ECO:0000313" key="6">
    <source>
        <dbReference type="Proteomes" id="UP000271889"/>
    </source>
</evidence>
<feature type="domain" description="Carrier" evidence="4">
    <location>
        <begin position="92"/>
        <end position="173"/>
    </location>
</feature>
<dbReference type="Gene3D" id="3.40.50.720">
    <property type="entry name" value="NAD(P)-binding Rossmann-like Domain"/>
    <property type="match status" value="1"/>
</dbReference>
<dbReference type="PANTHER" id="PTHR43775:SF37">
    <property type="entry name" value="SI:DKEY-61P9.11"/>
    <property type="match status" value="1"/>
</dbReference>
<gene>
    <name evidence="5" type="ORF">CGOC_LOCUS1059</name>
</gene>
<dbReference type="InterPro" id="IPR020806">
    <property type="entry name" value="PKS_PP-bd"/>
</dbReference>
<dbReference type="Proteomes" id="UP000271889">
    <property type="component" value="Unassembled WGS sequence"/>
</dbReference>
<accession>A0A3P6Q7K3</accession>
<dbReference type="InterPro" id="IPR009081">
    <property type="entry name" value="PP-bd_ACP"/>
</dbReference>
<dbReference type="AlphaFoldDB" id="A0A3P6Q7K3"/>
<dbReference type="GO" id="GO:0004312">
    <property type="term" value="F:fatty acid synthase activity"/>
    <property type="evidence" value="ECO:0007669"/>
    <property type="project" value="TreeGrafter"/>
</dbReference>
<evidence type="ECO:0000256" key="3">
    <source>
        <dbReference type="SAM" id="MobiDB-lite"/>
    </source>
</evidence>
<dbReference type="GO" id="GO:0006633">
    <property type="term" value="P:fatty acid biosynthetic process"/>
    <property type="evidence" value="ECO:0007669"/>
    <property type="project" value="TreeGrafter"/>
</dbReference>
<feature type="domain" description="Carrier" evidence="4">
    <location>
        <begin position="1"/>
        <end position="49"/>
    </location>
</feature>
<keyword evidence="2" id="KW-0597">Phosphoprotein</keyword>
<dbReference type="SUPFAM" id="SSF47336">
    <property type="entry name" value="ACP-like"/>
    <property type="match status" value="2"/>
</dbReference>
<sequence length="846" mass="95325">MELGLDSLNLMDFVEFLNNKYFANIQIQTTDIFDYPTIEQLAEHIRKKVMNKPSQKLAKPLSVMEPTSAKEETENQVSSTKWEKHSRIRENLPIDGVLNKVIRATREVLPHELVVNATSLSTGFMELGLDSLNLMDFVEILNNKYFPNIQIQTTDIFDYPTIVQLAEHIRGIAQPRTFHDKLGEPLKEVIQQSSPRLANQNSSRKFPNGHINHRQKMDVSHDTAMKSVEHRQNGFVSQRPFDRSPGEASRALDVVFSEYTAVSKQTSDQLLPSSSTSVVSDSIKELDQQTNGYFPTTTSFSNDVFPSLTGEIPHGIETPKHLKINGTYSDTLPTCLDNERRNLTAYTATADDVDVQADYLLSFTSTALLSLICLRSQEELLMDLSATSTPEQLSKFINKGSVIAFNATCDVSPQVLFQFLLSFSRLLIRNGTEVKFFVCNTYSPTNALARSFFMTLAAEKFPKIRYIRCERFCSFEISRQDLAPKLRGSWLITGGLSGIGFTVAKWLAQECQVENLLLISRRSPDETLLQEVEELRKTCKVHIISASITDHATMSTLFANLTFKINGVIHSAGILRDAALEGQSPERFKEVFAPKGDGFDVLEKLLTDYGHHLDYFIVMSSITAICGNVGQLNYAVANAYLDHKIYTRRRNGLVGTTIHWGNWLETGMAINAQKKLRSLGFLGLTTDEALAFMRYVVKYKPVEIVAAKIDWSTLFKRRPDMDPSMVSPQRLGNHTSIHQSENMVESAVQNFIVPKQRQCTEFGKLTTHGEQLRDNAVASTAPSHDRITEPENRCPVFGLNIFYDDEIDFQSSISEHIEYLTKPLRCPSVYKRSKLLASHVTGNSIH</sequence>
<dbReference type="PANTHER" id="PTHR43775">
    <property type="entry name" value="FATTY ACID SYNTHASE"/>
    <property type="match status" value="1"/>
</dbReference>
<feature type="region of interest" description="Disordered" evidence="3">
    <location>
        <begin position="57"/>
        <end position="84"/>
    </location>
</feature>
<dbReference type="InterPro" id="IPR013968">
    <property type="entry name" value="PKS_KR"/>
</dbReference>
<dbReference type="InterPro" id="IPR050091">
    <property type="entry name" value="PKS_NRPS_Biosynth_Enz"/>
</dbReference>